<gene>
    <name evidence="3" type="ORF">BKA21_001677</name>
    <name evidence="2" type="ORF">Col01nite_00230</name>
</gene>
<evidence type="ECO:0000313" key="4">
    <source>
        <dbReference type="Proteomes" id="UP000577956"/>
    </source>
</evidence>
<comment type="caution">
    <text evidence="3">The sequence shown here is derived from an EMBL/GenBank/DDBJ whole genome shotgun (WGS) entry which is preliminary data.</text>
</comment>
<dbReference type="Proteomes" id="UP000577956">
    <property type="component" value="Unassembled WGS sequence"/>
</dbReference>
<organism evidence="3 4">
    <name type="scientific">Cellulomonas oligotrophica</name>
    <dbReference type="NCBI Taxonomy" id="931536"/>
    <lineage>
        <taxon>Bacteria</taxon>
        <taxon>Bacillati</taxon>
        <taxon>Actinomycetota</taxon>
        <taxon>Actinomycetes</taxon>
        <taxon>Micrococcales</taxon>
        <taxon>Cellulomonadaceae</taxon>
        <taxon>Cellulomonas</taxon>
    </lineage>
</organism>
<protein>
    <submittedName>
        <fullName evidence="3">Uncharacterized protein</fullName>
    </submittedName>
</protein>
<dbReference type="EMBL" id="JACCBK010000001">
    <property type="protein sequence ID" value="NYD86128.1"/>
    <property type="molecule type" value="Genomic_DNA"/>
</dbReference>
<reference evidence="2 5" key="2">
    <citation type="submission" date="2021-01" db="EMBL/GenBank/DDBJ databases">
        <title>Whole genome shotgun sequence of Cellulomonas oligotrophica NBRC 109435.</title>
        <authorList>
            <person name="Komaki H."/>
            <person name="Tamura T."/>
        </authorList>
    </citation>
    <scope>NUCLEOTIDE SEQUENCE [LARGE SCALE GENOMIC DNA]</scope>
    <source>
        <strain evidence="2 5">NBRC 109435</strain>
    </source>
</reference>
<evidence type="ECO:0000256" key="1">
    <source>
        <dbReference type="SAM" id="SignalP"/>
    </source>
</evidence>
<keyword evidence="5" id="KW-1185">Reference proteome</keyword>
<dbReference type="Proteomes" id="UP000618382">
    <property type="component" value="Unassembled WGS sequence"/>
</dbReference>
<reference evidence="3 4" key="1">
    <citation type="submission" date="2020-07" db="EMBL/GenBank/DDBJ databases">
        <title>Sequencing the genomes of 1000 actinobacteria strains.</title>
        <authorList>
            <person name="Klenk H.-P."/>
        </authorList>
    </citation>
    <scope>NUCLEOTIDE SEQUENCE [LARGE SCALE GENOMIC DNA]</scope>
    <source>
        <strain evidence="3 4">DSM 24482</strain>
    </source>
</reference>
<dbReference type="RefSeq" id="WP_140457807.1">
    <property type="nucleotide sequence ID" value="NZ_BAABFI010000002.1"/>
</dbReference>
<sequence length="167" mass="16929">MRPRRTAALAVAAVAAGLAVAIGASAPGHPGRADPTWVAPEAAPGTVVSIDVRRVLGPDDLLLRAGSAQIEQTPYGEGAVLVRTLRDPAAVAALAEELLTAEPLDTGGAVYDMPAPEVDVVLRGADGAQVARFGHWPEGRITGVDGVNSSWVDEGGTLLATDVALPS</sequence>
<keyword evidence="1" id="KW-0732">Signal</keyword>
<name>A0A7Y9FFD3_9CELL</name>
<evidence type="ECO:0000313" key="3">
    <source>
        <dbReference type="EMBL" id="NYD86128.1"/>
    </source>
</evidence>
<dbReference type="EMBL" id="BONN01000001">
    <property type="protein sequence ID" value="GIG30864.1"/>
    <property type="molecule type" value="Genomic_DNA"/>
</dbReference>
<evidence type="ECO:0000313" key="2">
    <source>
        <dbReference type="EMBL" id="GIG30864.1"/>
    </source>
</evidence>
<dbReference type="AlphaFoldDB" id="A0A7Y9FFD3"/>
<proteinExistence type="predicted"/>
<accession>A0A7Y9FFD3</accession>
<evidence type="ECO:0000313" key="5">
    <source>
        <dbReference type="Proteomes" id="UP000618382"/>
    </source>
</evidence>
<feature type="signal peptide" evidence="1">
    <location>
        <begin position="1"/>
        <end position="26"/>
    </location>
</feature>
<feature type="chain" id="PRO_5030821115" evidence="1">
    <location>
        <begin position="27"/>
        <end position="167"/>
    </location>
</feature>